<dbReference type="InterPro" id="IPR000847">
    <property type="entry name" value="LysR_HTH_N"/>
</dbReference>
<reference evidence="6 7" key="1">
    <citation type="submission" date="2018-09" db="EMBL/GenBank/DDBJ databases">
        <title>Complete genome sequence of Cupriavidus oxalaticus T2, a bacterium capable of phenol tolerance and degradation.</title>
        <authorList>
            <person name="Yan J."/>
        </authorList>
    </citation>
    <scope>NUCLEOTIDE SEQUENCE [LARGE SCALE GENOMIC DNA]</scope>
    <source>
        <strain evidence="6 7">T2</strain>
    </source>
</reference>
<dbReference type="PRINTS" id="PR00039">
    <property type="entry name" value="HTHLYSR"/>
</dbReference>
<organism evidence="6 7">
    <name type="scientific">Cupriavidus oxalaticus</name>
    <dbReference type="NCBI Taxonomy" id="96344"/>
    <lineage>
        <taxon>Bacteria</taxon>
        <taxon>Pseudomonadati</taxon>
        <taxon>Pseudomonadota</taxon>
        <taxon>Betaproteobacteria</taxon>
        <taxon>Burkholderiales</taxon>
        <taxon>Burkholderiaceae</taxon>
        <taxon>Cupriavidus</taxon>
    </lineage>
</organism>
<evidence type="ECO:0000256" key="1">
    <source>
        <dbReference type="ARBA" id="ARBA00009437"/>
    </source>
</evidence>
<evidence type="ECO:0000256" key="3">
    <source>
        <dbReference type="ARBA" id="ARBA00023125"/>
    </source>
</evidence>
<evidence type="ECO:0000313" key="6">
    <source>
        <dbReference type="EMBL" id="QEZ45822.1"/>
    </source>
</evidence>
<evidence type="ECO:0000256" key="2">
    <source>
        <dbReference type="ARBA" id="ARBA00023015"/>
    </source>
</evidence>
<gene>
    <name evidence="6" type="ORF">D2917_15995</name>
</gene>
<dbReference type="AlphaFoldDB" id="A0A5P3VKC5"/>
<keyword evidence="2" id="KW-0805">Transcription regulation</keyword>
<feature type="domain" description="HTH lysR-type" evidence="5">
    <location>
        <begin position="11"/>
        <end position="68"/>
    </location>
</feature>
<dbReference type="GO" id="GO:0005829">
    <property type="term" value="C:cytosol"/>
    <property type="evidence" value="ECO:0007669"/>
    <property type="project" value="TreeGrafter"/>
</dbReference>
<proteinExistence type="inferred from homology"/>
<dbReference type="Pfam" id="PF03466">
    <property type="entry name" value="LysR_substrate"/>
    <property type="match status" value="1"/>
</dbReference>
<dbReference type="InterPro" id="IPR036388">
    <property type="entry name" value="WH-like_DNA-bd_sf"/>
</dbReference>
<dbReference type="Proteomes" id="UP000325743">
    <property type="component" value="Chromosome 2"/>
</dbReference>
<keyword evidence="4" id="KW-0804">Transcription</keyword>
<evidence type="ECO:0000259" key="5">
    <source>
        <dbReference type="PROSITE" id="PS50931"/>
    </source>
</evidence>
<dbReference type="SUPFAM" id="SSF53850">
    <property type="entry name" value="Periplasmic binding protein-like II"/>
    <property type="match status" value="1"/>
</dbReference>
<name>A0A5P3VKC5_9BURK</name>
<keyword evidence="3" id="KW-0238">DNA-binding</keyword>
<evidence type="ECO:0000313" key="7">
    <source>
        <dbReference type="Proteomes" id="UP000325743"/>
    </source>
</evidence>
<dbReference type="GO" id="GO:0003677">
    <property type="term" value="F:DNA binding"/>
    <property type="evidence" value="ECO:0007669"/>
    <property type="project" value="UniProtKB-KW"/>
</dbReference>
<sequence>MDAISFLRTGLKLRHLRLVIALEEYRQVARVANAMNITQPAVSKALTEVEEGLGYPLFVRQPRGIEPTPHGMIFVRYAQSILDELDRAGDELLALGQGACASVAVGAMPGSTLALAPRIIALAKARMPTLNIAVYEAPMDVLMGQLRTGRLDIVLGALSERATAGDIEQRHLYEEVLRVAVHPEHPLAACATVGWPDLAPYPWVVPPRTARLRQSLDASLRRMKVEVPANHVESVSAGLVLGLLEAMQAVAMMTGRLARAYEARGLAHVLPLEIPDVLLPVSTFTLAGKAPSPAVELFQQCAEQAAAG</sequence>
<evidence type="ECO:0000256" key="4">
    <source>
        <dbReference type="ARBA" id="ARBA00023163"/>
    </source>
</evidence>
<protein>
    <submittedName>
        <fullName evidence="6">LysR family transcriptional regulator</fullName>
    </submittedName>
</protein>
<dbReference type="GO" id="GO:0003700">
    <property type="term" value="F:DNA-binding transcription factor activity"/>
    <property type="evidence" value="ECO:0007669"/>
    <property type="project" value="InterPro"/>
</dbReference>
<dbReference type="Gene3D" id="1.10.10.10">
    <property type="entry name" value="Winged helix-like DNA-binding domain superfamily/Winged helix DNA-binding domain"/>
    <property type="match status" value="1"/>
</dbReference>
<dbReference type="Pfam" id="PF00126">
    <property type="entry name" value="HTH_1"/>
    <property type="match status" value="1"/>
</dbReference>
<dbReference type="InterPro" id="IPR036390">
    <property type="entry name" value="WH_DNA-bd_sf"/>
</dbReference>
<dbReference type="PROSITE" id="PS50931">
    <property type="entry name" value="HTH_LYSR"/>
    <property type="match status" value="1"/>
</dbReference>
<accession>A0A5P3VKC5</accession>
<dbReference type="InterPro" id="IPR005119">
    <property type="entry name" value="LysR_subst-bd"/>
</dbReference>
<dbReference type="PANTHER" id="PTHR30419:SF8">
    <property type="entry name" value="NITROGEN ASSIMILATION TRANSCRIPTIONAL ACTIVATOR-RELATED"/>
    <property type="match status" value="1"/>
</dbReference>
<dbReference type="EMBL" id="CP032519">
    <property type="protein sequence ID" value="QEZ45822.1"/>
    <property type="molecule type" value="Genomic_DNA"/>
</dbReference>
<dbReference type="Gene3D" id="3.40.190.290">
    <property type="match status" value="1"/>
</dbReference>
<dbReference type="PANTHER" id="PTHR30419">
    <property type="entry name" value="HTH-TYPE TRANSCRIPTIONAL REGULATOR YBHD"/>
    <property type="match status" value="1"/>
</dbReference>
<dbReference type="SUPFAM" id="SSF46785">
    <property type="entry name" value="Winged helix' DNA-binding domain"/>
    <property type="match status" value="1"/>
</dbReference>
<dbReference type="RefSeq" id="WP_151071264.1">
    <property type="nucleotide sequence ID" value="NZ_CP032519.1"/>
</dbReference>
<comment type="similarity">
    <text evidence="1">Belongs to the LysR transcriptional regulatory family.</text>
</comment>
<dbReference type="InterPro" id="IPR050950">
    <property type="entry name" value="HTH-type_LysR_regulators"/>
</dbReference>